<dbReference type="EMBL" id="JAMKFB020000090">
    <property type="protein sequence ID" value="KAL0153520.1"/>
    <property type="molecule type" value="Genomic_DNA"/>
</dbReference>
<feature type="region of interest" description="Disordered" evidence="2">
    <location>
        <begin position="1"/>
        <end position="34"/>
    </location>
</feature>
<reference evidence="3 4" key="1">
    <citation type="submission" date="2024-05" db="EMBL/GenBank/DDBJ databases">
        <title>Genome sequencing and assembly of Indian major carp, Cirrhinus mrigala (Hamilton, 1822).</title>
        <authorList>
            <person name="Mohindra V."/>
            <person name="Chowdhury L.M."/>
            <person name="Lal K."/>
            <person name="Jena J.K."/>
        </authorList>
    </citation>
    <scope>NUCLEOTIDE SEQUENCE [LARGE SCALE GENOMIC DNA]</scope>
    <source>
        <strain evidence="3">CM1030</strain>
        <tissue evidence="3">Blood</tissue>
    </source>
</reference>
<evidence type="ECO:0000313" key="4">
    <source>
        <dbReference type="Proteomes" id="UP001529510"/>
    </source>
</evidence>
<dbReference type="PANTHER" id="PTHR47331:SF5">
    <property type="entry name" value="RIBONUCLEASE H"/>
    <property type="match status" value="1"/>
</dbReference>
<feature type="compositionally biased region" description="Polar residues" evidence="2">
    <location>
        <begin position="458"/>
        <end position="468"/>
    </location>
</feature>
<evidence type="ECO:0000256" key="2">
    <source>
        <dbReference type="SAM" id="MobiDB-lite"/>
    </source>
</evidence>
<sequence length="1347" mass="151215">MDPDAASTADPAVQLQSAAPPAEESSQRHSRHYSKSISSGCCAGELEELQRLIEEDATADRECQRLDDQAREALKAREALAKRIDTRRRLKKAQNELEVAKLVTSLLTQDTHDVIKSGSQSSITSNLLAASSGASPPQRRATTTDILISSAQEMQGLSTPPPTPLTSEAPVLSSPVPQVVQITSSAQDFAADMRQPNVVTWSSPPLAVAQSNSDLRPDFTDPLLIYPSRVAVPPTPPVTTHMLQFHPLPFQHRQQSVYLKHSHLALDNLMNNQQHLSEPYKYQVLLDHLKLPSALQLAKAYMHDPRPYTAALQALQDKYGQPRQLVQCELGAILNAPTVRFGDAEAFDDFALSIHSLVGMLRTLEGPNGYELRCGSHVDRLLSKMPPSYRDSFVEYCFSHNILQTGTDRTYTLPDFSAWLQLKSQAKRISNRAAALYQSEVTRTIKRDPHPSSRPKGRSTSILYSTNSTSPVQGQARVKTPKFQPYCPYCNNKDHFLKSCPKFKLLTTQQIIEWITEGKRCWKCGRAHTSDNCTLKRGCKTCKELHLTILHEAALQTQKSVLLVNVGTQVYLDRPNRSPKVMLKVVKVLLQYRDKAMETYAVLDDGSERSIVLPQVVKQLNLTTVPETLTLRTIRQDVLHLNGASVSLSVSPLNRPARKFQINHAFTAENLRLSEHSYPIAALQRKYTHIQSLPLPQIERAQPLLLIGSDMPHLLVPVQPIRMGPPNAPIAVHTRLGWTLQGPVGCCQTAPCDQQCLNISIDAQNAELLKNVERLWQTDTLPYINETTATRSKQDQHALTLLQTRTARVEVDGILRYVTPLLRQLNPVTLNAPKEAVLASLRRTEQRLDKDPDLSEAYCTEMKKLEQAGYVAEISPQEAEKSTESWYIPHHMVNHNGKNRIVFNCSFQYQGQSLNEHLIPGPILGPSLLGVLLRFRQHPVAVSGDVKGMFHQVCLLPDDKAILRFLWRNMERTEQPKIYEWQVLPFGTTCSPCCAIYALQKVAYDNGETDPILVKSITQSFYVDNCLQSTQSVDKARALVDGLRQLLLTGGFDLRQWASNKPEVIEHLPSEARYSIKHSESGQWALPDIKRAYRKTQRLWTNTKKDGLSVVLVKQILQHLRKCETDKLQRETKAEKAKHQLATSHPKAYGLHVYVNKTSEDTIEKGKASTETSTTEAKDDVLEGSAAKQAVKERGPHTAALRQLKLHRQQDSKQMQNEERKEVSSLIEIGVELQDENQCSEGNHKEATRILCSFEHVQGQPMSNENPTSDSLVQTDERLSLAVHNAKNHVLTPPKRDHGMVKIQKTHVSQQESRWQRSLEDLLVTDAAVKEQGNNEWIDVNLPRDDG</sequence>
<keyword evidence="1" id="KW-0175">Coiled coil</keyword>
<feature type="region of interest" description="Disordered" evidence="2">
    <location>
        <begin position="444"/>
        <end position="468"/>
    </location>
</feature>
<comment type="caution">
    <text evidence="3">The sequence shown here is derived from an EMBL/GenBank/DDBJ whole genome shotgun (WGS) entry which is preliminary data.</text>
</comment>
<evidence type="ECO:0000313" key="3">
    <source>
        <dbReference type="EMBL" id="KAL0153520.1"/>
    </source>
</evidence>
<dbReference type="Gene3D" id="3.30.70.270">
    <property type="match status" value="1"/>
</dbReference>
<keyword evidence="4" id="KW-1185">Reference proteome</keyword>
<dbReference type="SUPFAM" id="SSF56672">
    <property type="entry name" value="DNA/RNA polymerases"/>
    <property type="match status" value="1"/>
</dbReference>
<feature type="coiled-coil region" evidence="1">
    <location>
        <begin position="49"/>
        <end position="103"/>
    </location>
</feature>
<dbReference type="Proteomes" id="UP001529510">
    <property type="component" value="Unassembled WGS sequence"/>
</dbReference>
<accession>A0ABD0MVC3</accession>
<protein>
    <submittedName>
        <fullName evidence="3">Uncharacterized protein</fullName>
    </submittedName>
</protein>
<dbReference type="InterPro" id="IPR043502">
    <property type="entry name" value="DNA/RNA_pol_sf"/>
</dbReference>
<gene>
    <name evidence="3" type="ORF">M9458_051134</name>
</gene>
<dbReference type="PANTHER" id="PTHR47331">
    <property type="entry name" value="PHD-TYPE DOMAIN-CONTAINING PROTEIN"/>
    <property type="match status" value="1"/>
</dbReference>
<organism evidence="3 4">
    <name type="scientific">Cirrhinus mrigala</name>
    <name type="common">Mrigala</name>
    <dbReference type="NCBI Taxonomy" id="683832"/>
    <lineage>
        <taxon>Eukaryota</taxon>
        <taxon>Metazoa</taxon>
        <taxon>Chordata</taxon>
        <taxon>Craniata</taxon>
        <taxon>Vertebrata</taxon>
        <taxon>Euteleostomi</taxon>
        <taxon>Actinopterygii</taxon>
        <taxon>Neopterygii</taxon>
        <taxon>Teleostei</taxon>
        <taxon>Ostariophysi</taxon>
        <taxon>Cypriniformes</taxon>
        <taxon>Cyprinidae</taxon>
        <taxon>Labeoninae</taxon>
        <taxon>Labeonini</taxon>
        <taxon>Cirrhinus</taxon>
    </lineage>
</organism>
<dbReference type="Gene3D" id="3.10.10.10">
    <property type="entry name" value="HIV Type 1 Reverse Transcriptase, subunit A, domain 1"/>
    <property type="match status" value="1"/>
</dbReference>
<feature type="region of interest" description="Disordered" evidence="2">
    <location>
        <begin position="1162"/>
        <end position="1198"/>
    </location>
</feature>
<dbReference type="InterPro" id="IPR043128">
    <property type="entry name" value="Rev_trsase/Diguanyl_cyclase"/>
</dbReference>
<evidence type="ECO:0000256" key="1">
    <source>
        <dbReference type="SAM" id="Coils"/>
    </source>
</evidence>
<dbReference type="CDD" id="cd01644">
    <property type="entry name" value="RT_pepA17"/>
    <property type="match status" value="1"/>
</dbReference>
<proteinExistence type="predicted"/>
<name>A0ABD0MVC3_CIRMR</name>